<reference evidence="1 2" key="1">
    <citation type="submission" date="2022-10" db="EMBL/GenBank/DDBJ databases">
        <title>Defluviimonas sp. nov., isolated from ocean surface sediments.</title>
        <authorList>
            <person name="He W."/>
            <person name="Wang L."/>
            <person name="Zhang D.-F."/>
        </authorList>
    </citation>
    <scope>NUCLEOTIDE SEQUENCE [LARGE SCALE GENOMIC DNA]</scope>
    <source>
        <strain evidence="1 2">WL0050</strain>
    </source>
</reference>
<dbReference type="EMBL" id="JAOWKZ010000004">
    <property type="protein sequence ID" value="MCV2873944.1"/>
    <property type="molecule type" value="Genomic_DNA"/>
</dbReference>
<evidence type="ECO:0000313" key="1">
    <source>
        <dbReference type="EMBL" id="MCV2873944.1"/>
    </source>
</evidence>
<keyword evidence="2" id="KW-1185">Reference proteome</keyword>
<evidence type="ECO:0000313" key="2">
    <source>
        <dbReference type="Proteomes" id="UP001652564"/>
    </source>
</evidence>
<protein>
    <submittedName>
        <fullName evidence="1">Glycosyltransferase family 2 protein</fullName>
    </submittedName>
</protein>
<name>A0ABT2ZSF0_9RHOB</name>
<comment type="caution">
    <text evidence="1">The sequence shown here is derived from an EMBL/GenBank/DDBJ whole genome shotgun (WGS) entry which is preliminary data.</text>
</comment>
<accession>A0ABT2ZSF0</accession>
<proteinExistence type="predicted"/>
<dbReference type="RefSeq" id="WP_263741199.1">
    <property type="nucleotide sequence ID" value="NZ_JAOWKZ010000004.1"/>
</dbReference>
<sequence length="289" mass="33423">MQFPSLDALLADGQRLIAKGPVALIFAEDPVEIASTVLHHVRARFREVIVFLPDDFTIPDEVETLAHWVRYHTLARQAVPDAVNAIIEKAPAGTWFYYCYNAEYLFFPFCEHRSVGELLAFHAEERREAMLAYVVDLYAPDLDRFPDAVSRDEAMLDRSGYYALARKDPATGHPMERQLDFFGGLRWRFEEHIPADRRKIGRTALFRSAPGVKLRDDHRFNVEEMNTYSCPWHHNLTAAIASFRTAKALKTNPGSMFDIWTFNWHNSAKFDWHSQQLMDLGLMEPGQWF</sequence>
<dbReference type="Proteomes" id="UP001652564">
    <property type="component" value="Unassembled WGS sequence"/>
</dbReference>
<organism evidence="1 2">
    <name type="scientific">Albidovulum litorale</name>
    <dbReference type="NCBI Taxonomy" id="2984134"/>
    <lineage>
        <taxon>Bacteria</taxon>
        <taxon>Pseudomonadati</taxon>
        <taxon>Pseudomonadota</taxon>
        <taxon>Alphaproteobacteria</taxon>
        <taxon>Rhodobacterales</taxon>
        <taxon>Paracoccaceae</taxon>
        <taxon>Albidovulum</taxon>
    </lineage>
</organism>
<gene>
    <name evidence="1" type="ORF">OEZ71_16730</name>
</gene>